<protein>
    <submittedName>
        <fullName evidence="1">Uncharacterized protein</fullName>
    </submittedName>
</protein>
<evidence type="ECO:0000313" key="1">
    <source>
        <dbReference type="EMBL" id="AER19533.1"/>
    </source>
</evidence>
<dbReference type="KEGG" id="ssk:SSUD12_1243"/>
<dbReference type="HOGENOM" id="CLU_3297447_0_0_9"/>
<evidence type="ECO:0000313" key="2">
    <source>
        <dbReference type="Proteomes" id="UP000008845"/>
    </source>
</evidence>
<dbReference type="AlphaFoldDB" id="G7SE64"/>
<gene>
    <name evidence="1" type="ORF">SSUD12_1243</name>
</gene>
<accession>G7SE64</accession>
<reference evidence="1 2" key="1">
    <citation type="journal article" date="2011" name="BMC Genomics">
        <title>Comparative Genomic Analysis of Streptococcus suis reveals significant genomic diversity among different serotypes.</title>
        <authorList>
            <person name="Zhang A."/>
            <person name="Yang M."/>
            <person name="Hu P."/>
            <person name="Wu J."/>
            <person name="Chen B."/>
            <person name="Hua Y."/>
            <person name="Yu J."/>
            <person name="Chen H."/>
            <person name="Xiao J."/>
            <person name="Jin M."/>
        </authorList>
    </citation>
    <scope>NUCLEOTIDE SEQUENCE [LARGE SCALE GENOMIC DNA]</scope>
    <source>
        <strain evidence="1">D12</strain>
    </source>
</reference>
<sequence>MPVISKPTGKNLMSIKKVKNWWHFSVNIWLSFQSGKIMVE</sequence>
<organism evidence="1 2">
    <name type="scientific">Streptococcus suis D12</name>
    <dbReference type="NCBI Taxonomy" id="1004952"/>
    <lineage>
        <taxon>Bacteria</taxon>
        <taxon>Bacillati</taxon>
        <taxon>Bacillota</taxon>
        <taxon>Bacilli</taxon>
        <taxon>Lactobacillales</taxon>
        <taxon>Streptococcaceae</taxon>
        <taxon>Streptococcus</taxon>
    </lineage>
</organism>
<dbReference type="EMBL" id="CP002644">
    <property type="protein sequence ID" value="AER19533.1"/>
    <property type="molecule type" value="Genomic_DNA"/>
</dbReference>
<proteinExistence type="predicted"/>
<dbReference type="PATRIC" id="fig|1004952.3.peg.1214"/>
<dbReference type="Proteomes" id="UP000008845">
    <property type="component" value="Chromosome"/>
</dbReference>
<name>G7SE64_STRSU</name>